<dbReference type="Proteomes" id="UP000565785">
    <property type="component" value="Unassembled WGS sequence"/>
</dbReference>
<keyword evidence="2" id="KW-1185">Reference proteome</keyword>
<evidence type="ECO:0000313" key="1">
    <source>
        <dbReference type="EMBL" id="NXO00700.1"/>
    </source>
</evidence>
<dbReference type="EMBL" id="VXBP01007456">
    <property type="protein sequence ID" value="NXO00700.1"/>
    <property type="molecule type" value="Genomic_DNA"/>
</dbReference>
<accession>A0A7L1NMA3</accession>
<gene>
    <name evidence="1" type="primary">Aqp8_1</name>
    <name evidence="1" type="ORF">RHICYA_R14826</name>
</gene>
<reference evidence="1 2" key="1">
    <citation type="submission" date="2019-09" db="EMBL/GenBank/DDBJ databases">
        <title>Bird 10,000 Genomes (B10K) Project - Family phase.</title>
        <authorList>
            <person name="Zhang G."/>
        </authorList>
    </citation>
    <scope>NUCLEOTIDE SEQUENCE [LARGE SCALE GENOMIC DNA]</scope>
    <source>
        <strain evidence="1">B10K-DU-002-35</strain>
        <tissue evidence="1">Muscle</tissue>
    </source>
</reference>
<name>A0A7L1NMA3_RHICY</name>
<evidence type="ECO:0000313" key="2">
    <source>
        <dbReference type="Proteomes" id="UP000565785"/>
    </source>
</evidence>
<sequence>DIQPKPPQPHWFKHYMQPCVAELLGTALFVSCLSVVEQLDGTGRLWPALPHRLALAFINVVLG</sequence>
<feature type="non-terminal residue" evidence="1">
    <location>
        <position position="1"/>
    </location>
</feature>
<proteinExistence type="predicted"/>
<dbReference type="OrthoDB" id="3222at2759"/>
<feature type="non-terminal residue" evidence="1">
    <location>
        <position position="63"/>
    </location>
</feature>
<organism evidence="1 2">
    <name type="scientific">Rhinopomastus cyanomelas</name>
    <name type="common">Common scimitarbill</name>
    <dbReference type="NCBI Taxonomy" id="113115"/>
    <lineage>
        <taxon>Eukaryota</taxon>
        <taxon>Metazoa</taxon>
        <taxon>Chordata</taxon>
        <taxon>Craniata</taxon>
        <taxon>Vertebrata</taxon>
        <taxon>Euteleostomi</taxon>
        <taxon>Archelosauria</taxon>
        <taxon>Archosauria</taxon>
        <taxon>Dinosauria</taxon>
        <taxon>Saurischia</taxon>
        <taxon>Theropoda</taxon>
        <taxon>Coelurosauria</taxon>
        <taxon>Aves</taxon>
        <taxon>Neognathae</taxon>
        <taxon>Neoaves</taxon>
        <taxon>Telluraves</taxon>
        <taxon>Coraciimorphae</taxon>
        <taxon>Bucerotiformes</taxon>
        <taxon>Rhinopomastidae</taxon>
        <taxon>Rhinopomastus</taxon>
    </lineage>
</organism>
<dbReference type="AlphaFoldDB" id="A0A7L1NMA3"/>
<protein>
    <submittedName>
        <fullName evidence="1">AQP8 protein</fullName>
    </submittedName>
</protein>
<comment type="caution">
    <text evidence="1">The sequence shown here is derived from an EMBL/GenBank/DDBJ whole genome shotgun (WGS) entry which is preliminary data.</text>
</comment>